<feature type="region of interest" description="Disordered" evidence="1">
    <location>
        <begin position="359"/>
        <end position="413"/>
    </location>
</feature>
<dbReference type="InParanoid" id="A0A0H2RUI2"/>
<evidence type="ECO:0000256" key="1">
    <source>
        <dbReference type="SAM" id="MobiDB-lite"/>
    </source>
</evidence>
<accession>A0A0H2RUI2</accession>
<name>A0A0H2RUI2_9AGAM</name>
<keyword evidence="4" id="KW-1185">Reference proteome</keyword>
<evidence type="ECO:0000256" key="2">
    <source>
        <dbReference type="SAM" id="Phobius"/>
    </source>
</evidence>
<evidence type="ECO:0000313" key="3">
    <source>
        <dbReference type="EMBL" id="KLO13108.1"/>
    </source>
</evidence>
<dbReference type="EMBL" id="KQ085965">
    <property type="protein sequence ID" value="KLO13108.1"/>
    <property type="molecule type" value="Genomic_DNA"/>
</dbReference>
<gene>
    <name evidence="3" type="ORF">SCHPADRAFT_890293</name>
</gene>
<feature type="transmembrane region" description="Helical" evidence="2">
    <location>
        <begin position="313"/>
        <end position="336"/>
    </location>
</feature>
<sequence length="413" mass="44406">MQSRILEKIRRLALSVDTSNTDKFDGRFTIRNASLVRSTLPLYRELKDSRIVLFRLKQLNVTLAASVIYSAVAMASFVATNVSVDDNSPDPLTGAQFVYGPNNPNVTWNIGQDCTNCIARPDPSQMFDGTWHDGSFFLGKPILSTSISFIVRQKLTVEDSSVGTAVYVMAAYISTAPITHIASQSTVLLTFQINGTTVGIFNRTSAIGLEVNFEYDFPVFSKDNLPLGRHELTILNGGGPTSTLFLFDRIIYTPSIIVSDVLQQTSLAGSPPTSTESCLMRGGSMIQAVPESSSNSNFTSTLCEAPSSSSRKIGVIVGAVVSSVISLIFLGTVLLVRRRKRASAASESDVSFGVAAARPDFEDDESPPDYTSLVLDLSQSPAAETPRDRSASSGENHLSNKAGDCAFSVSNPL</sequence>
<reference evidence="3 4" key="1">
    <citation type="submission" date="2015-04" db="EMBL/GenBank/DDBJ databases">
        <title>Complete genome sequence of Schizopora paradoxa KUC8140, a cosmopolitan wood degrader in East Asia.</title>
        <authorList>
            <consortium name="DOE Joint Genome Institute"/>
            <person name="Min B."/>
            <person name="Park H."/>
            <person name="Jang Y."/>
            <person name="Kim J.-J."/>
            <person name="Kim K.H."/>
            <person name="Pangilinan J."/>
            <person name="Lipzen A."/>
            <person name="Riley R."/>
            <person name="Grigoriev I.V."/>
            <person name="Spatafora J.W."/>
            <person name="Choi I.-G."/>
        </authorList>
    </citation>
    <scope>NUCLEOTIDE SEQUENCE [LARGE SCALE GENOMIC DNA]</scope>
    <source>
        <strain evidence="3 4">KUC8140</strain>
    </source>
</reference>
<keyword evidence="2" id="KW-0472">Membrane</keyword>
<dbReference type="AlphaFoldDB" id="A0A0H2RUI2"/>
<keyword evidence="2" id="KW-0812">Transmembrane</keyword>
<dbReference type="OrthoDB" id="3063542at2759"/>
<evidence type="ECO:0000313" key="4">
    <source>
        <dbReference type="Proteomes" id="UP000053477"/>
    </source>
</evidence>
<dbReference type="Proteomes" id="UP000053477">
    <property type="component" value="Unassembled WGS sequence"/>
</dbReference>
<organism evidence="3 4">
    <name type="scientific">Schizopora paradoxa</name>
    <dbReference type="NCBI Taxonomy" id="27342"/>
    <lineage>
        <taxon>Eukaryota</taxon>
        <taxon>Fungi</taxon>
        <taxon>Dikarya</taxon>
        <taxon>Basidiomycota</taxon>
        <taxon>Agaricomycotina</taxon>
        <taxon>Agaricomycetes</taxon>
        <taxon>Hymenochaetales</taxon>
        <taxon>Schizoporaceae</taxon>
        <taxon>Schizopora</taxon>
    </lineage>
</organism>
<proteinExistence type="predicted"/>
<protein>
    <submittedName>
        <fullName evidence="3">Uncharacterized protein</fullName>
    </submittedName>
</protein>
<keyword evidence="2" id="KW-1133">Transmembrane helix</keyword>